<sequence length="138" mass="14925">MTQPARRRTRTSAKKAGTAFETSIARYLAEHVDDRIERRARTGRKDRGDLSGVRAPGGGRIVIEAKNTARTDLAGWAAEAENERGNDDALAGVVVHKRHGVGDPGQQWVTLTLADLAAILTGVRHDVANCTTRNADNE</sequence>
<organism evidence="2 3">
    <name type="scientific">Nocardia camponoti</name>
    <dbReference type="NCBI Taxonomy" id="1616106"/>
    <lineage>
        <taxon>Bacteria</taxon>
        <taxon>Bacillati</taxon>
        <taxon>Actinomycetota</taxon>
        <taxon>Actinomycetes</taxon>
        <taxon>Mycobacteriales</taxon>
        <taxon>Nocardiaceae</taxon>
        <taxon>Nocardia</taxon>
    </lineage>
</organism>
<dbReference type="Proteomes" id="UP000612956">
    <property type="component" value="Unassembled WGS sequence"/>
</dbReference>
<protein>
    <recommendedName>
        <fullName evidence="4">Holliday junction resolvase</fullName>
    </recommendedName>
</protein>
<name>A0A917QD08_9NOCA</name>
<comment type="caution">
    <text evidence="2">The sequence shown here is derived from an EMBL/GenBank/DDBJ whole genome shotgun (WGS) entry which is preliminary data.</text>
</comment>
<evidence type="ECO:0000313" key="2">
    <source>
        <dbReference type="EMBL" id="GGK44800.1"/>
    </source>
</evidence>
<dbReference type="RefSeq" id="WP_188828051.1">
    <property type="nucleotide sequence ID" value="NZ_BMMW01000001.1"/>
</dbReference>
<evidence type="ECO:0000313" key="3">
    <source>
        <dbReference type="Proteomes" id="UP000612956"/>
    </source>
</evidence>
<evidence type="ECO:0000256" key="1">
    <source>
        <dbReference type="SAM" id="MobiDB-lite"/>
    </source>
</evidence>
<dbReference type="AlphaFoldDB" id="A0A917QD08"/>
<feature type="region of interest" description="Disordered" evidence="1">
    <location>
        <begin position="35"/>
        <end position="57"/>
    </location>
</feature>
<feature type="compositionally biased region" description="Basic and acidic residues" evidence="1">
    <location>
        <begin position="35"/>
        <end position="49"/>
    </location>
</feature>
<reference evidence="2" key="2">
    <citation type="submission" date="2020-09" db="EMBL/GenBank/DDBJ databases">
        <authorList>
            <person name="Sun Q."/>
            <person name="Zhou Y."/>
        </authorList>
    </citation>
    <scope>NUCLEOTIDE SEQUENCE</scope>
    <source>
        <strain evidence="2">CGMCC 4.7278</strain>
    </source>
</reference>
<reference evidence="2" key="1">
    <citation type="journal article" date="2014" name="Int. J. Syst. Evol. Microbiol.">
        <title>Complete genome sequence of Corynebacterium casei LMG S-19264T (=DSM 44701T), isolated from a smear-ripened cheese.</title>
        <authorList>
            <consortium name="US DOE Joint Genome Institute (JGI-PGF)"/>
            <person name="Walter F."/>
            <person name="Albersmeier A."/>
            <person name="Kalinowski J."/>
            <person name="Ruckert C."/>
        </authorList>
    </citation>
    <scope>NUCLEOTIDE SEQUENCE</scope>
    <source>
        <strain evidence="2">CGMCC 4.7278</strain>
    </source>
</reference>
<dbReference type="EMBL" id="BMMW01000001">
    <property type="protein sequence ID" value="GGK44800.1"/>
    <property type="molecule type" value="Genomic_DNA"/>
</dbReference>
<accession>A0A917QD08</accession>
<keyword evidence="3" id="KW-1185">Reference proteome</keyword>
<proteinExistence type="predicted"/>
<evidence type="ECO:0008006" key="4">
    <source>
        <dbReference type="Google" id="ProtNLM"/>
    </source>
</evidence>
<gene>
    <name evidence="2" type="ORF">GCM10011591_15500</name>
</gene>